<accession>A0AA86NZ01</accession>
<dbReference type="Proteomes" id="UP001642409">
    <property type="component" value="Unassembled WGS sequence"/>
</dbReference>
<keyword evidence="3" id="KW-1185">Reference proteome</keyword>
<protein>
    <submittedName>
        <fullName evidence="2">Hypothetical_protein</fullName>
    </submittedName>
</protein>
<proteinExistence type="predicted"/>
<comment type="caution">
    <text evidence="1">The sequence shown here is derived from an EMBL/GenBank/DDBJ whole genome shotgun (WGS) entry which is preliminary data.</text>
</comment>
<dbReference type="AlphaFoldDB" id="A0AA86NZ01"/>
<evidence type="ECO:0000313" key="2">
    <source>
        <dbReference type="EMBL" id="CAL6085006.1"/>
    </source>
</evidence>
<reference evidence="1" key="1">
    <citation type="submission" date="2023-06" db="EMBL/GenBank/DDBJ databases">
        <authorList>
            <person name="Kurt Z."/>
        </authorList>
    </citation>
    <scope>NUCLEOTIDE SEQUENCE</scope>
</reference>
<evidence type="ECO:0000313" key="3">
    <source>
        <dbReference type="Proteomes" id="UP001642409"/>
    </source>
</evidence>
<sequence>MQLDICECDFGYYLNLTFCVNVIQQFSITQKNATNLENTLKNELQRSEIELKHAFIGLEQLIISNITNLALNMMEDDKEIIEDIVSTNRTIHQNVDEMRAENTNQFSALTDLIGNNHMQTLNYLTNTNTTLSDKLDVQTALIDNNQLSIKNNFTAIINTMATQVYLKSVYDNLIGTVSAKTQLQSVYDRLYAAINAKAIVQNKCKSWPGSVNENGLCKCVYKGQTKFCPKLNQCCHFAKSERFDGDHTYSCITITCGNGYTKYLSHAAQGEQIIAENAVLAGANYNCGDESDQLILM</sequence>
<evidence type="ECO:0000313" key="1">
    <source>
        <dbReference type="EMBL" id="CAI9929257.1"/>
    </source>
</evidence>
<reference evidence="2 3" key="2">
    <citation type="submission" date="2024-07" db="EMBL/GenBank/DDBJ databases">
        <authorList>
            <person name="Akdeniz Z."/>
        </authorList>
    </citation>
    <scope>NUCLEOTIDE SEQUENCE [LARGE SCALE GENOMIC DNA]</scope>
</reference>
<name>A0AA86NZ01_9EUKA</name>
<dbReference type="EMBL" id="CAXDID020000383">
    <property type="protein sequence ID" value="CAL6085006.1"/>
    <property type="molecule type" value="Genomic_DNA"/>
</dbReference>
<dbReference type="EMBL" id="CATOUU010000429">
    <property type="protein sequence ID" value="CAI9929257.1"/>
    <property type="molecule type" value="Genomic_DNA"/>
</dbReference>
<gene>
    <name evidence="1" type="ORF">HINF_LOCUS16902</name>
    <name evidence="2" type="ORF">HINF_LOCUS62476</name>
</gene>
<organism evidence="1">
    <name type="scientific">Hexamita inflata</name>
    <dbReference type="NCBI Taxonomy" id="28002"/>
    <lineage>
        <taxon>Eukaryota</taxon>
        <taxon>Metamonada</taxon>
        <taxon>Diplomonadida</taxon>
        <taxon>Hexamitidae</taxon>
        <taxon>Hexamitinae</taxon>
        <taxon>Hexamita</taxon>
    </lineage>
</organism>